<organism evidence="2 3">
    <name type="scientific">Spraguea lophii (strain 42_110)</name>
    <name type="common">Microsporidian parasite</name>
    <dbReference type="NCBI Taxonomy" id="1358809"/>
    <lineage>
        <taxon>Eukaryota</taxon>
        <taxon>Fungi</taxon>
        <taxon>Fungi incertae sedis</taxon>
        <taxon>Microsporidia</taxon>
        <taxon>Spragueidae</taxon>
        <taxon>Spraguea</taxon>
    </lineage>
</organism>
<feature type="compositionally biased region" description="Polar residues" evidence="1">
    <location>
        <begin position="105"/>
        <end position="127"/>
    </location>
</feature>
<dbReference type="HOGENOM" id="CLU_589468_0_0_1"/>
<accession>S7W918</accession>
<dbReference type="AlphaFoldDB" id="S7W918"/>
<keyword evidence="3" id="KW-1185">Reference proteome</keyword>
<name>S7W918_SPRLO</name>
<gene>
    <name evidence="2" type="ORF">SLOPH_812</name>
</gene>
<dbReference type="VEuPathDB" id="MicrosporidiaDB:SLOPH_812"/>
<proteinExistence type="predicted"/>
<reference evidence="3" key="1">
    <citation type="journal article" date="2013" name="PLoS Genet.">
        <title>The genome of Spraguea lophii and the basis of host-microsporidian interactions.</title>
        <authorList>
            <person name="Campbell S.E."/>
            <person name="Williams T.A."/>
            <person name="Yousuf A."/>
            <person name="Soanes D.M."/>
            <person name="Paszkiewicz K.H."/>
            <person name="Williams B.A.P."/>
        </authorList>
    </citation>
    <scope>NUCLEOTIDE SEQUENCE [LARGE SCALE GENOMIC DNA]</scope>
    <source>
        <strain evidence="3">42_110</strain>
    </source>
</reference>
<evidence type="ECO:0000256" key="1">
    <source>
        <dbReference type="SAM" id="MobiDB-lite"/>
    </source>
</evidence>
<dbReference type="Proteomes" id="UP000014978">
    <property type="component" value="Unassembled WGS sequence"/>
</dbReference>
<evidence type="ECO:0000313" key="2">
    <source>
        <dbReference type="EMBL" id="EPR79366.1"/>
    </source>
</evidence>
<comment type="caution">
    <text evidence="2">The sequence shown here is derived from an EMBL/GenBank/DDBJ whole genome shotgun (WGS) entry which is preliminary data.</text>
</comment>
<feature type="region of interest" description="Disordered" evidence="1">
    <location>
        <begin position="64"/>
        <end position="134"/>
    </location>
</feature>
<evidence type="ECO:0000313" key="3">
    <source>
        <dbReference type="Proteomes" id="UP000014978"/>
    </source>
</evidence>
<dbReference type="EMBL" id="ATCN01000284">
    <property type="protein sequence ID" value="EPR79366.1"/>
    <property type="molecule type" value="Genomic_DNA"/>
</dbReference>
<feature type="compositionally biased region" description="Basic and acidic residues" evidence="1">
    <location>
        <begin position="71"/>
        <end position="87"/>
    </location>
</feature>
<protein>
    <submittedName>
        <fullName evidence="2">Uncharacterized protein</fullName>
    </submittedName>
</protein>
<dbReference type="InParanoid" id="S7W918"/>
<sequence>MLFLLQIGFMITSSDEHVIEENADDTVLENARTESKNRKAKSKREYKPIKRSRVYISSYETPGTSASVLTKDADEQKADTSNSERSHQKNHLKRKWLDRYYHEMQTANKKSNEETLATDENFNQPAHSSKVLPRKYTKLVPSKSDFSVVKFPPPSTTQLELPHVSSTSLLSEQDMHQSGTNAPINPNLSSVNDNISDQLQYKNNDTVLYNTPYFMTTLYTNIPSYKEFTERYNFDFTYQTNRRLGIEILFRNYYIHTYKFFPHRRSKKLKAQFSEEIERYDSKTIPLKKEIKMKTRNFAYKRHMNDAYPSVLTILQDILKLQIIVLNEEFNYFRIHLCDNHFNMHLIGYDVIDITGNIYLSGTIVKKMDNTIWHLVELFFGKVYFNAIIDALEIEKTKQYHLNDAQQIRLLSSHVHERIKTSICDMVEYLERLNPLLETRQQTECYNKLNGFRNILNKLNEEIE</sequence>